<comment type="caution">
    <text evidence="2">The sequence shown here is derived from an EMBL/GenBank/DDBJ whole genome shotgun (WGS) entry which is preliminary data.</text>
</comment>
<evidence type="ECO:0000313" key="3">
    <source>
        <dbReference type="Proteomes" id="UP000821853"/>
    </source>
</evidence>
<reference evidence="2 3" key="1">
    <citation type="journal article" date="2020" name="Cell">
        <title>Large-Scale Comparative Analyses of Tick Genomes Elucidate Their Genetic Diversity and Vector Capacities.</title>
        <authorList>
            <consortium name="Tick Genome and Microbiome Consortium (TIGMIC)"/>
            <person name="Jia N."/>
            <person name="Wang J."/>
            <person name="Shi W."/>
            <person name="Du L."/>
            <person name="Sun Y."/>
            <person name="Zhan W."/>
            <person name="Jiang J.F."/>
            <person name="Wang Q."/>
            <person name="Zhang B."/>
            <person name="Ji P."/>
            <person name="Bell-Sakyi L."/>
            <person name="Cui X.M."/>
            <person name="Yuan T.T."/>
            <person name="Jiang B.G."/>
            <person name="Yang W.F."/>
            <person name="Lam T.T."/>
            <person name="Chang Q.C."/>
            <person name="Ding S.J."/>
            <person name="Wang X.J."/>
            <person name="Zhu J.G."/>
            <person name="Ruan X.D."/>
            <person name="Zhao L."/>
            <person name="Wei J.T."/>
            <person name="Ye R.Z."/>
            <person name="Que T.C."/>
            <person name="Du C.H."/>
            <person name="Zhou Y.H."/>
            <person name="Cheng J.X."/>
            <person name="Dai P.F."/>
            <person name="Guo W.B."/>
            <person name="Han X.H."/>
            <person name="Huang E.J."/>
            <person name="Li L.F."/>
            <person name="Wei W."/>
            <person name="Gao Y.C."/>
            <person name="Liu J.Z."/>
            <person name="Shao H.Z."/>
            <person name="Wang X."/>
            <person name="Wang C.C."/>
            <person name="Yang T.C."/>
            <person name="Huo Q.B."/>
            <person name="Li W."/>
            <person name="Chen H.Y."/>
            <person name="Chen S.E."/>
            <person name="Zhou L.G."/>
            <person name="Ni X.B."/>
            <person name="Tian J.H."/>
            <person name="Sheng Y."/>
            <person name="Liu T."/>
            <person name="Pan Y.S."/>
            <person name="Xia L.Y."/>
            <person name="Li J."/>
            <person name="Zhao F."/>
            <person name="Cao W.C."/>
        </authorList>
    </citation>
    <scope>NUCLEOTIDE SEQUENCE [LARGE SCALE GENOMIC DNA]</scope>
    <source>
        <strain evidence="2">HaeL-2018</strain>
    </source>
</reference>
<dbReference type="VEuPathDB" id="VectorBase:HLOH_063040"/>
<dbReference type="OMA" id="ISKAAWM"/>
<dbReference type="Proteomes" id="UP000821853">
    <property type="component" value="Chromosome 2"/>
</dbReference>
<name>A0A9J6FVI5_HAELO</name>
<evidence type="ECO:0000256" key="1">
    <source>
        <dbReference type="SAM" id="MobiDB-lite"/>
    </source>
</evidence>
<evidence type="ECO:0000313" key="2">
    <source>
        <dbReference type="EMBL" id="KAH9366376.1"/>
    </source>
</evidence>
<dbReference type="EMBL" id="JABSTR010000004">
    <property type="protein sequence ID" value="KAH9366376.1"/>
    <property type="molecule type" value="Genomic_DNA"/>
</dbReference>
<dbReference type="AlphaFoldDB" id="A0A9J6FVI5"/>
<feature type="region of interest" description="Disordered" evidence="1">
    <location>
        <begin position="70"/>
        <end position="91"/>
    </location>
</feature>
<dbReference type="OrthoDB" id="6512461at2759"/>
<accession>A0A9J6FVI5</accession>
<sequence>MVNAAWSEVTTTCVPNCFRKAGFVDTQPEAQPDASDGQSGGDLWQRVIDSDMVAGTISFVQMKMLPLRNHARTRESDANDDETSEPAPISAPVSMGYIEDFKQLVYAKGLGEDHAASLKTALIKSALQKQTAITNLFAKK</sequence>
<protein>
    <submittedName>
        <fullName evidence="2">Uncharacterized protein</fullName>
    </submittedName>
</protein>
<organism evidence="2 3">
    <name type="scientific">Haemaphysalis longicornis</name>
    <name type="common">Bush tick</name>
    <dbReference type="NCBI Taxonomy" id="44386"/>
    <lineage>
        <taxon>Eukaryota</taxon>
        <taxon>Metazoa</taxon>
        <taxon>Ecdysozoa</taxon>
        <taxon>Arthropoda</taxon>
        <taxon>Chelicerata</taxon>
        <taxon>Arachnida</taxon>
        <taxon>Acari</taxon>
        <taxon>Parasitiformes</taxon>
        <taxon>Ixodida</taxon>
        <taxon>Ixodoidea</taxon>
        <taxon>Ixodidae</taxon>
        <taxon>Haemaphysalinae</taxon>
        <taxon>Haemaphysalis</taxon>
    </lineage>
</organism>
<proteinExistence type="predicted"/>
<gene>
    <name evidence="2" type="ORF">HPB48_018137</name>
</gene>
<keyword evidence="3" id="KW-1185">Reference proteome</keyword>